<accession>A0A1H2UW48</accession>
<dbReference type="GO" id="GO:0016758">
    <property type="term" value="F:hexosyltransferase activity"/>
    <property type="evidence" value="ECO:0007669"/>
    <property type="project" value="UniProtKB-ARBA"/>
</dbReference>
<dbReference type="Proteomes" id="UP000199675">
    <property type="component" value="Unassembled WGS sequence"/>
</dbReference>
<gene>
    <name evidence="2" type="ORF">SAMN04487960_103245</name>
</gene>
<dbReference type="Gene3D" id="3.90.550.10">
    <property type="entry name" value="Spore Coat Polysaccharide Biosynthesis Protein SpsA, Chain A"/>
    <property type="match status" value="1"/>
</dbReference>
<name>A0A1H2UW48_9GAMM</name>
<keyword evidence="2" id="KW-0808">Transferase</keyword>
<evidence type="ECO:0000313" key="2">
    <source>
        <dbReference type="EMBL" id="SDW60218.1"/>
    </source>
</evidence>
<evidence type="ECO:0000313" key="3">
    <source>
        <dbReference type="Proteomes" id="UP000199675"/>
    </source>
</evidence>
<evidence type="ECO:0000259" key="1">
    <source>
        <dbReference type="Pfam" id="PF00535"/>
    </source>
</evidence>
<dbReference type="Pfam" id="PF00535">
    <property type="entry name" value="Glycos_transf_2"/>
    <property type="match status" value="1"/>
</dbReference>
<feature type="domain" description="Glycosyltransferase 2-like" evidence="1">
    <location>
        <begin position="5"/>
        <end position="139"/>
    </location>
</feature>
<reference evidence="2 3" key="1">
    <citation type="submission" date="2016-10" db="EMBL/GenBank/DDBJ databases">
        <authorList>
            <person name="de Groot N.N."/>
        </authorList>
    </citation>
    <scope>NUCLEOTIDE SEQUENCE [LARGE SCALE GENOMIC DNA]</scope>
    <source>
        <strain evidence="2 3">CGMCC 1.7059</strain>
    </source>
</reference>
<dbReference type="SUPFAM" id="SSF53448">
    <property type="entry name" value="Nucleotide-diphospho-sugar transferases"/>
    <property type="match status" value="1"/>
</dbReference>
<dbReference type="OrthoDB" id="9802649at2"/>
<dbReference type="InterPro" id="IPR001173">
    <property type="entry name" value="Glyco_trans_2-like"/>
</dbReference>
<dbReference type="EMBL" id="FNNE01000003">
    <property type="protein sequence ID" value="SDW60218.1"/>
    <property type="molecule type" value="Genomic_DNA"/>
</dbReference>
<dbReference type="InterPro" id="IPR029044">
    <property type="entry name" value="Nucleotide-diphossugar_trans"/>
</dbReference>
<protein>
    <submittedName>
        <fullName evidence="2">Glycosyl transferase family 2</fullName>
    </submittedName>
</protein>
<dbReference type="AlphaFoldDB" id="A0A1H2UW48"/>
<keyword evidence="3" id="KW-1185">Reference proteome</keyword>
<dbReference type="PANTHER" id="PTHR22916">
    <property type="entry name" value="GLYCOSYLTRANSFERASE"/>
    <property type="match status" value="1"/>
</dbReference>
<dbReference type="PANTHER" id="PTHR22916:SF3">
    <property type="entry name" value="UDP-GLCNAC:BETAGAL BETA-1,3-N-ACETYLGLUCOSAMINYLTRANSFERASE-LIKE PROTEIN 1"/>
    <property type="match status" value="1"/>
</dbReference>
<proteinExistence type="predicted"/>
<organism evidence="2 3">
    <name type="scientific">Marinobacter mobilis</name>
    <dbReference type="NCBI Taxonomy" id="488533"/>
    <lineage>
        <taxon>Bacteria</taxon>
        <taxon>Pseudomonadati</taxon>
        <taxon>Pseudomonadota</taxon>
        <taxon>Gammaproteobacteria</taxon>
        <taxon>Pseudomonadales</taxon>
        <taxon>Marinobacteraceae</taxon>
        <taxon>Marinobacter</taxon>
    </lineage>
</organism>
<dbReference type="STRING" id="488533.SAMN04487960_103245"/>
<dbReference type="RefSeq" id="WP_091812068.1">
    <property type="nucleotide sequence ID" value="NZ_FNNE01000003.1"/>
</dbReference>
<sequence>MSRFSIVVPIYNCESKIAETIDSIISEMSDCDELLLIDDCSSDSTPNVVQNYLGNNIKYFCLDENSGGPSAPRNYGIEKAIGEYVVLFDSDDIMMPGKLNLTEQAFNRFPIANLVFTNFNTIDESGEMIESNFLVKYDFIKNICYKSDDKFIYIDTPTNLRQLAKANYIGTSGVAIRRKLFDVISPFDSLLKNGDDYDMWLRISRISPFVFVDEILHSYRITGSGISNKGSLKLSPARIEVLKRQLINPLDREFCNDINYWIYRNYISMSKSYIDGQELYLARRCALNAMRSKVSWEPLKIIALSFLGNSLISAIRNIRKS</sequence>